<evidence type="ECO:0000256" key="6">
    <source>
        <dbReference type="HAMAP-Rule" id="MF_03040"/>
    </source>
</evidence>
<dbReference type="HAMAP" id="MF_03040">
    <property type="entry name" value="USB1"/>
    <property type="match status" value="1"/>
</dbReference>
<keyword evidence="1 6" id="KW-0540">Nuclease</keyword>
<protein>
    <recommendedName>
        <fullName evidence="6">U6 snRNA phosphodiesterase</fullName>
        <ecNumber evidence="6">3.1.4.-</ecNumber>
    </recommendedName>
</protein>
<dbReference type="GO" id="GO:0016829">
    <property type="term" value="F:lyase activity"/>
    <property type="evidence" value="ECO:0007669"/>
    <property type="project" value="UniProtKB-KW"/>
</dbReference>
<evidence type="ECO:0000313" key="8">
    <source>
        <dbReference type="Proteomes" id="UP001353858"/>
    </source>
</evidence>
<dbReference type="PANTHER" id="PTHR13522">
    <property type="entry name" value="U6 SNRNA PHOSPHODIESTERASE 1"/>
    <property type="match status" value="1"/>
</dbReference>
<evidence type="ECO:0000256" key="3">
    <source>
        <dbReference type="ARBA" id="ARBA00023239"/>
    </source>
</evidence>
<name>A0AAN7SMY5_9COLE</name>
<keyword evidence="2 6" id="KW-0378">Hydrolase</keyword>
<gene>
    <name evidence="7" type="ORF">RN001_009509</name>
</gene>
<comment type="caution">
    <text evidence="7">The sequence shown here is derived from an EMBL/GenBank/DDBJ whole genome shotgun (WGS) entry which is preliminary data.</text>
</comment>
<dbReference type="AlphaFoldDB" id="A0AAN7SMY5"/>
<feature type="active site" description="Proton donor/acceptor" evidence="6">
    <location>
        <position position="117"/>
    </location>
</feature>
<feature type="active site" description="Proton donor/acceptor" evidence="6">
    <location>
        <position position="205"/>
    </location>
</feature>
<keyword evidence="3" id="KW-0456">Lyase</keyword>
<dbReference type="InterPro" id="IPR027521">
    <property type="entry name" value="Usb1"/>
</dbReference>
<dbReference type="GO" id="GO:0034477">
    <property type="term" value="P:U6 snRNA 3'-end processing"/>
    <property type="evidence" value="ECO:0007669"/>
    <property type="project" value="UniProtKB-UniRule"/>
</dbReference>
<dbReference type="GO" id="GO:0005634">
    <property type="term" value="C:nucleus"/>
    <property type="evidence" value="ECO:0007669"/>
    <property type="project" value="UniProtKB-SubCell"/>
</dbReference>
<sequence length="277" mass="31675">MNRGALDLLSGYGDDTSDDDVPNGRVSLKRCHSNEEINPKRLPVPELLNRVCMKDDTPIDDPSLHNGRVRSFPHERGNWATYVYVPYDPVDDTIIESVMDLLSSVSCLSFQPVNHFHISLTRTVVLKHHWIESFMKSVRERLSLIRKFVIVFDTLKVYCNEERTRTFIALRISSGYDTLIKIIDNLDQCLADFKLQSFYKDPSFHISLASCIGDHEDEIKTILPRLNETIQEKFMNNSQNSWITSASDDENTVKLSLNLGITENPCDNSSSKTVVYI</sequence>
<keyword evidence="4 6" id="KW-0539">Nucleus</keyword>
<dbReference type="EC" id="3.1.4.-" evidence="6"/>
<evidence type="ECO:0000256" key="4">
    <source>
        <dbReference type="ARBA" id="ARBA00023242"/>
    </source>
</evidence>
<proteinExistence type="inferred from homology"/>
<evidence type="ECO:0000256" key="5">
    <source>
        <dbReference type="ARBA" id="ARBA00029300"/>
    </source>
</evidence>
<dbReference type="InterPro" id="IPR009097">
    <property type="entry name" value="Cyclic_Pdiesterase"/>
</dbReference>
<evidence type="ECO:0000256" key="2">
    <source>
        <dbReference type="ARBA" id="ARBA00022801"/>
    </source>
</evidence>
<dbReference type="EMBL" id="JARPUR010000004">
    <property type="protein sequence ID" value="KAK4877003.1"/>
    <property type="molecule type" value="Genomic_DNA"/>
</dbReference>
<evidence type="ECO:0000256" key="1">
    <source>
        <dbReference type="ARBA" id="ARBA00022722"/>
    </source>
</evidence>
<reference evidence="8" key="1">
    <citation type="submission" date="2023-01" db="EMBL/GenBank/DDBJ databases">
        <title>Key to firefly adult light organ development and bioluminescence: homeobox transcription factors regulate luciferase expression and transportation to peroxisome.</title>
        <authorList>
            <person name="Fu X."/>
        </authorList>
    </citation>
    <scope>NUCLEOTIDE SEQUENCE [LARGE SCALE GENOMIC DNA]</scope>
</reference>
<organism evidence="7 8">
    <name type="scientific">Aquatica leii</name>
    <dbReference type="NCBI Taxonomy" id="1421715"/>
    <lineage>
        <taxon>Eukaryota</taxon>
        <taxon>Metazoa</taxon>
        <taxon>Ecdysozoa</taxon>
        <taxon>Arthropoda</taxon>
        <taxon>Hexapoda</taxon>
        <taxon>Insecta</taxon>
        <taxon>Pterygota</taxon>
        <taxon>Neoptera</taxon>
        <taxon>Endopterygota</taxon>
        <taxon>Coleoptera</taxon>
        <taxon>Polyphaga</taxon>
        <taxon>Elateriformia</taxon>
        <taxon>Elateroidea</taxon>
        <taxon>Lampyridae</taxon>
        <taxon>Luciolinae</taxon>
        <taxon>Aquatica</taxon>
    </lineage>
</organism>
<comment type="similarity">
    <text evidence="6">Belongs to the 2H phosphoesterase superfamily. USB1 family.</text>
</comment>
<evidence type="ECO:0000313" key="7">
    <source>
        <dbReference type="EMBL" id="KAK4877003.1"/>
    </source>
</evidence>
<dbReference type="PANTHER" id="PTHR13522:SF3">
    <property type="entry name" value="U6 SNRNA PHOSPHODIESTERASE 1"/>
    <property type="match status" value="1"/>
</dbReference>
<dbReference type="SUPFAM" id="SSF55144">
    <property type="entry name" value="LigT-like"/>
    <property type="match status" value="1"/>
</dbReference>
<dbReference type="GO" id="GO:1990838">
    <property type="term" value="F:poly(U)-specific exoribonuclease activity, producing 3' uridine cyclic phosphate ends"/>
    <property type="evidence" value="ECO:0007669"/>
    <property type="project" value="UniProtKB-UniRule"/>
</dbReference>
<dbReference type="Gene3D" id="3.90.1140.10">
    <property type="entry name" value="Cyclic phosphodiesterase"/>
    <property type="match status" value="1"/>
</dbReference>
<accession>A0AAN7SMY5</accession>
<comment type="subcellular location">
    <subcellularLocation>
        <location evidence="6">Nucleus</location>
    </subcellularLocation>
</comment>
<dbReference type="Pfam" id="PF09749">
    <property type="entry name" value="HVSL"/>
    <property type="match status" value="1"/>
</dbReference>
<comment type="catalytic activity">
    <reaction evidence="5">
        <text>a 3'-end uridylyl-uridine-RNA = a 3'-end 2',3'-cyclophospho-uridine-RNA + uridine</text>
        <dbReference type="Rhea" id="RHEA:46052"/>
        <dbReference type="Rhea" id="RHEA-COMP:17384"/>
        <dbReference type="Rhea" id="RHEA-COMP:17385"/>
        <dbReference type="ChEBI" id="CHEBI:16704"/>
        <dbReference type="ChEBI" id="CHEBI:85643"/>
        <dbReference type="ChEBI" id="CHEBI:85644"/>
    </reaction>
    <physiologicalReaction direction="left-to-right" evidence="5">
        <dbReference type="Rhea" id="RHEA:46053"/>
    </physiologicalReaction>
</comment>
<keyword evidence="8" id="KW-1185">Reference proteome</keyword>
<comment type="function">
    <text evidence="6">Phosphodiesterase responsible for the U6 snRNA 3' end processing. Acts as an exoribonuclease (RNase) responsible for trimming the poly(U) tract of the last nucleotides in the pre-U6 snRNA molecule, leading to the formation of mature U6 snRNA.</text>
</comment>
<dbReference type="Proteomes" id="UP001353858">
    <property type="component" value="Unassembled WGS sequence"/>
</dbReference>